<proteinExistence type="predicted"/>
<evidence type="ECO:0000256" key="1">
    <source>
        <dbReference type="SAM" id="MobiDB-lite"/>
    </source>
</evidence>
<dbReference type="EMBL" id="JABDTM020023595">
    <property type="protein sequence ID" value="KAH0815079.1"/>
    <property type="molecule type" value="Genomic_DNA"/>
</dbReference>
<dbReference type="Proteomes" id="UP000719412">
    <property type="component" value="Unassembled WGS sequence"/>
</dbReference>
<evidence type="ECO:0000313" key="2">
    <source>
        <dbReference type="EMBL" id="KAH0815079.1"/>
    </source>
</evidence>
<gene>
    <name evidence="2" type="ORF">GEV33_007713</name>
</gene>
<reference evidence="2" key="2">
    <citation type="submission" date="2021-08" db="EMBL/GenBank/DDBJ databases">
        <authorList>
            <person name="Eriksson T."/>
        </authorList>
    </citation>
    <scope>NUCLEOTIDE SEQUENCE</scope>
    <source>
        <strain evidence="2">Stoneville</strain>
        <tissue evidence="2">Whole head</tissue>
    </source>
</reference>
<dbReference type="AlphaFoldDB" id="A0A8J6LAU0"/>
<name>A0A8J6LAU0_TENMO</name>
<keyword evidence="3" id="KW-1185">Reference proteome</keyword>
<organism evidence="2 3">
    <name type="scientific">Tenebrio molitor</name>
    <name type="common">Yellow mealworm beetle</name>
    <dbReference type="NCBI Taxonomy" id="7067"/>
    <lineage>
        <taxon>Eukaryota</taxon>
        <taxon>Metazoa</taxon>
        <taxon>Ecdysozoa</taxon>
        <taxon>Arthropoda</taxon>
        <taxon>Hexapoda</taxon>
        <taxon>Insecta</taxon>
        <taxon>Pterygota</taxon>
        <taxon>Neoptera</taxon>
        <taxon>Endopterygota</taxon>
        <taxon>Coleoptera</taxon>
        <taxon>Polyphaga</taxon>
        <taxon>Cucujiformia</taxon>
        <taxon>Tenebrionidae</taxon>
        <taxon>Tenebrio</taxon>
    </lineage>
</organism>
<accession>A0A8J6LAU0</accession>
<feature type="region of interest" description="Disordered" evidence="1">
    <location>
        <begin position="194"/>
        <end position="219"/>
    </location>
</feature>
<reference evidence="2" key="1">
    <citation type="journal article" date="2020" name="J Insects Food Feed">
        <title>The yellow mealworm (Tenebrio molitor) genome: a resource for the emerging insects as food and feed industry.</title>
        <authorList>
            <person name="Eriksson T."/>
            <person name="Andere A."/>
            <person name="Kelstrup H."/>
            <person name="Emery V."/>
            <person name="Picard C."/>
        </authorList>
    </citation>
    <scope>NUCLEOTIDE SEQUENCE</scope>
    <source>
        <strain evidence="2">Stoneville</strain>
        <tissue evidence="2">Whole head</tissue>
    </source>
</reference>
<comment type="caution">
    <text evidence="2">The sequence shown here is derived from an EMBL/GenBank/DDBJ whole genome shotgun (WGS) entry which is preliminary data.</text>
</comment>
<sequence length="219" mass="24323">MTGSNNLAETFGKFWITNIHSAGSVEEDRIIGLPAEVCVQLVFWSFYTRVSLLVTPRRRLRSSVPERGTTTAPHAELQPARRLFSITAAGIRGGPNQSTPGELLPAPALAAAVLSKKQRKQQRRSKIRTQKVVRPDDGSFPDEVKLSSGRTTHGQKMNVKGNLPSSLLHWKAGDEDPPFGAGLWRRFLGEWGRRPSDQGKNISAPRRRSQQMRTFTVSL</sequence>
<feature type="compositionally biased region" description="Basic residues" evidence="1">
    <location>
        <begin position="116"/>
        <end position="131"/>
    </location>
</feature>
<feature type="region of interest" description="Disordered" evidence="1">
    <location>
        <begin position="60"/>
        <end position="79"/>
    </location>
</feature>
<protein>
    <submittedName>
        <fullName evidence="2">Uncharacterized protein</fullName>
    </submittedName>
</protein>
<feature type="compositionally biased region" description="Basic and acidic residues" evidence="1">
    <location>
        <begin position="133"/>
        <end position="145"/>
    </location>
</feature>
<evidence type="ECO:0000313" key="3">
    <source>
        <dbReference type="Proteomes" id="UP000719412"/>
    </source>
</evidence>
<feature type="region of interest" description="Disordered" evidence="1">
    <location>
        <begin position="115"/>
        <end position="159"/>
    </location>
</feature>